<reference evidence="1 2" key="1">
    <citation type="submission" date="2021-06" db="EMBL/GenBank/DDBJ databases">
        <title>Caerostris darwini draft genome.</title>
        <authorList>
            <person name="Kono N."/>
            <person name="Arakawa K."/>
        </authorList>
    </citation>
    <scope>NUCLEOTIDE SEQUENCE [LARGE SCALE GENOMIC DNA]</scope>
</reference>
<accession>A0AAV4RW63</accession>
<dbReference type="AlphaFoldDB" id="A0AAV4RW63"/>
<name>A0AAV4RW63_9ARAC</name>
<proteinExistence type="predicted"/>
<dbReference type="EMBL" id="BPLQ01006954">
    <property type="protein sequence ID" value="GIY26573.1"/>
    <property type="molecule type" value="Genomic_DNA"/>
</dbReference>
<comment type="caution">
    <text evidence="1">The sequence shown here is derived from an EMBL/GenBank/DDBJ whole genome shotgun (WGS) entry which is preliminary data.</text>
</comment>
<dbReference type="Proteomes" id="UP001054837">
    <property type="component" value="Unassembled WGS sequence"/>
</dbReference>
<sequence length="107" mass="12321">MPTSAVWHDENLILSEDYYCQKQHYPSPKITFSSVNPGHQFVEVTATPLSVSRITNAPFRIRFRPGMDQCSITCDYDSSKSRSAIQPVPRATRTVRCFRFRFVYGLL</sequence>
<evidence type="ECO:0000313" key="1">
    <source>
        <dbReference type="EMBL" id="GIY26573.1"/>
    </source>
</evidence>
<protein>
    <submittedName>
        <fullName evidence="1">Uncharacterized protein</fullName>
    </submittedName>
</protein>
<gene>
    <name evidence="1" type="ORF">CDAR_312951</name>
</gene>
<keyword evidence="2" id="KW-1185">Reference proteome</keyword>
<evidence type="ECO:0000313" key="2">
    <source>
        <dbReference type="Proteomes" id="UP001054837"/>
    </source>
</evidence>
<organism evidence="1 2">
    <name type="scientific">Caerostris darwini</name>
    <dbReference type="NCBI Taxonomy" id="1538125"/>
    <lineage>
        <taxon>Eukaryota</taxon>
        <taxon>Metazoa</taxon>
        <taxon>Ecdysozoa</taxon>
        <taxon>Arthropoda</taxon>
        <taxon>Chelicerata</taxon>
        <taxon>Arachnida</taxon>
        <taxon>Araneae</taxon>
        <taxon>Araneomorphae</taxon>
        <taxon>Entelegynae</taxon>
        <taxon>Araneoidea</taxon>
        <taxon>Araneidae</taxon>
        <taxon>Caerostris</taxon>
    </lineage>
</organism>